<dbReference type="SUPFAM" id="SSF103473">
    <property type="entry name" value="MFS general substrate transporter"/>
    <property type="match status" value="1"/>
</dbReference>
<dbReference type="OrthoDB" id="2985014at2759"/>
<dbReference type="PANTHER" id="PTHR11662:SF415">
    <property type="entry name" value="AT30085P-RELATED"/>
    <property type="match status" value="1"/>
</dbReference>
<dbReference type="PROSITE" id="PS50850">
    <property type="entry name" value="MFS"/>
    <property type="match status" value="1"/>
</dbReference>
<keyword evidence="5 7" id="KW-1133">Transmembrane helix</keyword>
<dbReference type="Proteomes" id="UP000007801">
    <property type="component" value="Unassembled WGS sequence"/>
</dbReference>
<dbReference type="Pfam" id="PF07690">
    <property type="entry name" value="MFS_1"/>
    <property type="match status" value="1"/>
</dbReference>
<feature type="domain" description="Major facilitator superfamily (MFS) profile" evidence="8">
    <location>
        <begin position="22"/>
        <end position="463"/>
    </location>
</feature>
<dbReference type="Gene3D" id="1.20.1250.20">
    <property type="entry name" value="MFS general substrate transporter like domains"/>
    <property type="match status" value="1"/>
</dbReference>
<feature type="transmembrane region" description="Helical" evidence="7">
    <location>
        <begin position="402"/>
        <end position="425"/>
    </location>
</feature>
<evidence type="ECO:0000256" key="4">
    <source>
        <dbReference type="ARBA" id="ARBA00022847"/>
    </source>
</evidence>
<protein>
    <recommendedName>
        <fullName evidence="8">Major facilitator superfamily (MFS) profile domain-containing protein</fullName>
    </recommendedName>
</protein>
<dbReference type="GO" id="GO:0015293">
    <property type="term" value="F:symporter activity"/>
    <property type="evidence" value="ECO:0007669"/>
    <property type="project" value="UniProtKB-KW"/>
</dbReference>
<dbReference type="InterPro" id="IPR036259">
    <property type="entry name" value="MFS_trans_sf"/>
</dbReference>
<evidence type="ECO:0000256" key="7">
    <source>
        <dbReference type="SAM" id="Phobius"/>
    </source>
</evidence>
<evidence type="ECO:0000259" key="8">
    <source>
        <dbReference type="PROSITE" id="PS50850"/>
    </source>
</evidence>
<dbReference type="PANTHER" id="PTHR11662">
    <property type="entry name" value="SOLUTE CARRIER FAMILY 17"/>
    <property type="match status" value="1"/>
</dbReference>
<dbReference type="FunFam" id="1.20.1250.20:FF:000003">
    <property type="entry name" value="Solute carrier family 17 member 3"/>
    <property type="match status" value="1"/>
</dbReference>
<keyword evidence="2" id="KW-0813">Transport</keyword>
<feature type="transmembrane region" description="Helical" evidence="7">
    <location>
        <begin position="437"/>
        <end position="458"/>
    </location>
</feature>
<feature type="transmembrane region" description="Helical" evidence="7">
    <location>
        <begin position="372"/>
        <end position="390"/>
    </location>
</feature>
<feature type="transmembrane region" description="Helical" evidence="7">
    <location>
        <begin position="118"/>
        <end position="141"/>
    </location>
</feature>
<dbReference type="AlphaFoldDB" id="B3MV39"/>
<dbReference type="HOGENOM" id="CLU_001265_5_0_1"/>
<dbReference type="GO" id="GO:0006820">
    <property type="term" value="P:monoatomic anion transport"/>
    <property type="evidence" value="ECO:0007669"/>
    <property type="project" value="TreeGrafter"/>
</dbReference>
<dbReference type="OMA" id="PNANMTE"/>
<evidence type="ECO:0000313" key="9">
    <source>
        <dbReference type="EMBL" id="EDV33104.1"/>
    </source>
</evidence>
<accession>B3MV39</accession>
<dbReference type="eggNOG" id="KOG2532">
    <property type="taxonomic scope" value="Eukaryota"/>
</dbReference>
<evidence type="ECO:0000256" key="1">
    <source>
        <dbReference type="ARBA" id="ARBA00004141"/>
    </source>
</evidence>
<dbReference type="InterPro" id="IPR050382">
    <property type="entry name" value="MFS_Na/Anion_cotransporter"/>
</dbReference>
<feature type="transmembrane region" description="Helical" evidence="7">
    <location>
        <begin position="346"/>
        <end position="366"/>
    </location>
</feature>
<dbReference type="FunFam" id="1.20.1250.20:FF:000512">
    <property type="entry name" value="Putative inorganic phosphate cotransporter-like Protein"/>
    <property type="match status" value="1"/>
</dbReference>
<proteinExistence type="predicted"/>
<evidence type="ECO:0000256" key="2">
    <source>
        <dbReference type="ARBA" id="ARBA00022448"/>
    </source>
</evidence>
<name>B3MV39_DROAN</name>
<keyword evidence="3 7" id="KW-0812">Transmembrane</keyword>
<evidence type="ECO:0000256" key="6">
    <source>
        <dbReference type="ARBA" id="ARBA00023136"/>
    </source>
</evidence>
<dbReference type="GO" id="GO:0016020">
    <property type="term" value="C:membrane"/>
    <property type="evidence" value="ECO:0007669"/>
    <property type="project" value="UniProtKB-SubCell"/>
</dbReference>
<dbReference type="InParanoid" id="B3MV39"/>
<dbReference type="CDD" id="cd17318">
    <property type="entry name" value="MFS_SLC17"/>
    <property type="match status" value="1"/>
</dbReference>
<organism evidence="9 10">
    <name type="scientific">Drosophila ananassae</name>
    <name type="common">Fruit fly</name>
    <dbReference type="NCBI Taxonomy" id="7217"/>
    <lineage>
        <taxon>Eukaryota</taxon>
        <taxon>Metazoa</taxon>
        <taxon>Ecdysozoa</taxon>
        <taxon>Arthropoda</taxon>
        <taxon>Hexapoda</taxon>
        <taxon>Insecta</taxon>
        <taxon>Pterygota</taxon>
        <taxon>Neoptera</taxon>
        <taxon>Endopterygota</taxon>
        <taxon>Diptera</taxon>
        <taxon>Brachycera</taxon>
        <taxon>Muscomorpha</taxon>
        <taxon>Ephydroidea</taxon>
        <taxon>Drosophilidae</taxon>
        <taxon>Drosophila</taxon>
        <taxon>Sophophora</taxon>
    </lineage>
</organism>
<keyword evidence="6 7" id="KW-0472">Membrane</keyword>
<feature type="transmembrane region" description="Helical" evidence="7">
    <location>
        <begin position="310"/>
        <end position="334"/>
    </location>
</feature>
<comment type="subcellular location">
    <subcellularLocation>
        <location evidence="1">Membrane</location>
        <topology evidence="1">Multi-pass membrane protein</topology>
    </subcellularLocation>
</comment>
<feature type="transmembrane region" description="Helical" evidence="7">
    <location>
        <begin position="20"/>
        <end position="38"/>
    </location>
</feature>
<keyword evidence="10" id="KW-1185">Reference proteome</keyword>
<dbReference type="KEGG" id="dan:6504382"/>
<reference evidence="9 10" key="1">
    <citation type="journal article" date="2007" name="Nature">
        <title>Evolution of genes and genomes on the Drosophila phylogeny.</title>
        <authorList>
            <consortium name="Drosophila 12 Genomes Consortium"/>
            <person name="Clark A.G."/>
            <person name="Eisen M.B."/>
            <person name="Smith D.R."/>
            <person name="Bergman C.M."/>
            <person name="Oliver B."/>
            <person name="Markow T.A."/>
            <person name="Kaufman T.C."/>
            <person name="Kellis M."/>
            <person name="Gelbart W."/>
            <person name="Iyer V.N."/>
            <person name="Pollard D.A."/>
            <person name="Sackton T.B."/>
            <person name="Larracuente A.M."/>
            <person name="Singh N.D."/>
            <person name="Abad J.P."/>
            <person name="Abt D.N."/>
            <person name="Adryan B."/>
            <person name="Aguade M."/>
            <person name="Akashi H."/>
            <person name="Anderson W.W."/>
            <person name="Aquadro C.F."/>
            <person name="Ardell D.H."/>
            <person name="Arguello R."/>
            <person name="Artieri C.G."/>
            <person name="Barbash D.A."/>
            <person name="Barker D."/>
            <person name="Barsanti P."/>
            <person name="Batterham P."/>
            <person name="Batzoglou S."/>
            <person name="Begun D."/>
            <person name="Bhutkar A."/>
            <person name="Blanco E."/>
            <person name="Bosak S.A."/>
            <person name="Bradley R.K."/>
            <person name="Brand A.D."/>
            <person name="Brent M.R."/>
            <person name="Brooks A.N."/>
            <person name="Brown R.H."/>
            <person name="Butlin R.K."/>
            <person name="Caggese C."/>
            <person name="Calvi B.R."/>
            <person name="Bernardo de Carvalho A."/>
            <person name="Caspi A."/>
            <person name="Castrezana S."/>
            <person name="Celniker S.E."/>
            <person name="Chang J.L."/>
            <person name="Chapple C."/>
            <person name="Chatterji S."/>
            <person name="Chinwalla A."/>
            <person name="Civetta A."/>
            <person name="Clifton S.W."/>
            <person name="Comeron J.M."/>
            <person name="Costello J.C."/>
            <person name="Coyne J.A."/>
            <person name="Daub J."/>
            <person name="David R.G."/>
            <person name="Delcher A.L."/>
            <person name="Delehaunty K."/>
            <person name="Do C.B."/>
            <person name="Ebling H."/>
            <person name="Edwards K."/>
            <person name="Eickbush T."/>
            <person name="Evans J.D."/>
            <person name="Filipski A."/>
            <person name="Findeiss S."/>
            <person name="Freyhult E."/>
            <person name="Fulton L."/>
            <person name="Fulton R."/>
            <person name="Garcia A.C."/>
            <person name="Gardiner A."/>
            <person name="Garfield D.A."/>
            <person name="Garvin B.E."/>
            <person name="Gibson G."/>
            <person name="Gilbert D."/>
            <person name="Gnerre S."/>
            <person name="Godfrey J."/>
            <person name="Good R."/>
            <person name="Gotea V."/>
            <person name="Gravely B."/>
            <person name="Greenberg A.J."/>
            <person name="Griffiths-Jones S."/>
            <person name="Gross S."/>
            <person name="Guigo R."/>
            <person name="Gustafson E.A."/>
            <person name="Haerty W."/>
            <person name="Hahn M.W."/>
            <person name="Halligan D.L."/>
            <person name="Halpern A.L."/>
            <person name="Halter G.M."/>
            <person name="Han M.V."/>
            <person name="Heger A."/>
            <person name="Hillier L."/>
            <person name="Hinrichs A.S."/>
            <person name="Holmes I."/>
            <person name="Hoskins R.A."/>
            <person name="Hubisz M.J."/>
            <person name="Hultmark D."/>
            <person name="Huntley M.A."/>
            <person name="Jaffe D.B."/>
            <person name="Jagadeeshan S."/>
            <person name="Jeck W.R."/>
            <person name="Johnson J."/>
            <person name="Jones C.D."/>
            <person name="Jordan W.C."/>
            <person name="Karpen G.H."/>
            <person name="Kataoka E."/>
            <person name="Keightley P.D."/>
            <person name="Kheradpour P."/>
            <person name="Kirkness E.F."/>
            <person name="Koerich L.B."/>
            <person name="Kristiansen K."/>
            <person name="Kudrna D."/>
            <person name="Kulathinal R.J."/>
            <person name="Kumar S."/>
            <person name="Kwok R."/>
            <person name="Lander E."/>
            <person name="Langley C.H."/>
            <person name="Lapoint R."/>
            <person name="Lazzaro B.P."/>
            <person name="Lee S.J."/>
            <person name="Levesque L."/>
            <person name="Li R."/>
            <person name="Lin C.F."/>
            <person name="Lin M.F."/>
            <person name="Lindblad-Toh K."/>
            <person name="Llopart A."/>
            <person name="Long M."/>
            <person name="Low L."/>
            <person name="Lozovsky E."/>
            <person name="Lu J."/>
            <person name="Luo M."/>
            <person name="Machado C.A."/>
            <person name="Makalowski W."/>
            <person name="Marzo M."/>
            <person name="Matsuda M."/>
            <person name="Matzkin L."/>
            <person name="McAllister B."/>
            <person name="McBride C.S."/>
            <person name="McKernan B."/>
            <person name="McKernan K."/>
            <person name="Mendez-Lago M."/>
            <person name="Minx P."/>
            <person name="Mollenhauer M.U."/>
            <person name="Montooth K."/>
            <person name="Mount S.M."/>
            <person name="Mu X."/>
            <person name="Myers E."/>
            <person name="Negre B."/>
            <person name="Newfeld S."/>
            <person name="Nielsen R."/>
            <person name="Noor M.A."/>
            <person name="O'Grady P."/>
            <person name="Pachter L."/>
            <person name="Papaceit M."/>
            <person name="Parisi M.J."/>
            <person name="Parisi M."/>
            <person name="Parts L."/>
            <person name="Pedersen J.S."/>
            <person name="Pesole G."/>
            <person name="Phillippy A.M."/>
            <person name="Ponting C.P."/>
            <person name="Pop M."/>
            <person name="Porcelli D."/>
            <person name="Powell J.R."/>
            <person name="Prohaska S."/>
            <person name="Pruitt K."/>
            <person name="Puig M."/>
            <person name="Quesneville H."/>
            <person name="Ram K.R."/>
            <person name="Rand D."/>
            <person name="Rasmussen M.D."/>
            <person name="Reed L.K."/>
            <person name="Reenan R."/>
            <person name="Reily A."/>
            <person name="Remington K.A."/>
            <person name="Rieger T.T."/>
            <person name="Ritchie M.G."/>
            <person name="Robin C."/>
            <person name="Rogers Y.H."/>
            <person name="Rohde C."/>
            <person name="Rozas J."/>
            <person name="Rubenfield M.J."/>
            <person name="Ruiz A."/>
            <person name="Russo S."/>
            <person name="Salzberg S.L."/>
            <person name="Sanchez-Gracia A."/>
            <person name="Saranga D.J."/>
            <person name="Sato H."/>
            <person name="Schaeffer S.W."/>
            <person name="Schatz M.C."/>
            <person name="Schlenke T."/>
            <person name="Schwartz R."/>
            <person name="Segarra C."/>
            <person name="Singh R.S."/>
            <person name="Sirot L."/>
            <person name="Sirota M."/>
            <person name="Sisneros N.B."/>
            <person name="Smith C.D."/>
            <person name="Smith T.F."/>
            <person name="Spieth J."/>
            <person name="Stage D.E."/>
            <person name="Stark A."/>
            <person name="Stephan W."/>
            <person name="Strausberg R.L."/>
            <person name="Strempel S."/>
            <person name="Sturgill D."/>
            <person name="Sutton G."/>
            <person name="Sutton G.G."/>
            <person name="Tao W."/>
            <person name="Teichmann S."/>
            <person name="Tobari Y.N."/>
            <person name="Tomimura Y."/>
            <person name="Tsolas J.M."/>
            <person name="Valente V.L."/>
            <person name="Venter E."/>
            <person name="Venter J.C."/>
            <person name="Vicario S."/>
            <person name="Vieira F.G."/>
            <person name="Vilella A.J."/>
            <person name="Villasante A."/>
            <person name="Walenz B."/>
            <person name="Wang J."/>
            <person name="Wasserman M."/>
            <person name="Watts T."/>
            <person name="Wilson D."/>
            <person name="Wilson R.K."/>
            <person name="Wing R.A."/>
            <person name="Wolfner M.F."/>
            <person name="Wong A."/>
            <person name="Wong G.K."/>
            <person name="Wu C.I."/>
            <person name="Wu G."/>
            <person name="Yamamoto D."/>
            <person name="Yang H.P."/>
            <person name="Yang S.P."/>
            <person name="Yorke J.A."/>
            <person name="Yoshida K."/>
            <person name="Zdobnov E."/>
            <person name="Zhang P."/>
            <person name="Zhang Y."/>
            <person name="Zimin A.V."/>
            <person name="Baldwin J."/>
            <person name="Abdouelleil A."/>
            <person name="Abdulkadir J."/>
            <person name="Abebe A."/>
            <person name="Abera B."/>
            <person name="Abreu J."/>
            <person name="Acer S.C."/>
            <person name="Aftuck L."/>
            <person name="Alexander A."/>
            <person name="An P."/>
            <person name="Anderson E."/>
            <person name="Anderson S."/>
            <person name="Arachi H."/>
            <person name="Azer M."/>
            <person name="Bachantsang P."/>
            <person name="Barry A."/>
            <person name="Bayul T."/>
            <person name="Berlin A."/>
            <person name="Bessette D."/>
            <person name="Bloom T."/>
            <person name="Blye J."/>
            <person name="Boguslavskiy L."/>
            <person name="Bonnet C."/>
            <person name="Boukhgalter B."/>
            <person name="Bourzgui I."/>
            <person name="Brown A."/>
            <person name="Cahill P."/>
            <person name="Channer S."/>
            <person name="Cheshatsang Y."/>
            <person name="Chuda L."/>
            <person name="Citroen M."/>
            <person name="Collymore A."/>
            <person name="Cooke P."/>
            <person name="Costello M."/>
            <person name="D'Aco K."/>
            <person name="Daza R."/>
            <person name="De Haan G."/>
            <person name="DeGray S."/>
            <person name="DeMaso C."/>
            <person name="Dhargay N."/>
            <person name="Dooley K."/>
            <person name="Dooley E."/>
            <person name="Doricent M."/>
            <person name="Dorje P."/>
            <person name="Dorjee K."/>
            <person name="Dupes A."/>
            <person name="Elong R."/>
            <person name="Falk J."/>
            <person name="Farina A."/>
            <person name="Faro S."/>
            <person name="Ferguson D."/>
            <person name="Fisher S."/>
            <person name="Foley C.D."/>
            <person name="Franke A."/>
            <person name="Friedrich D."/>
            <person name="Gadbois L."/>
            <person name="Gearin G."/>
            <person name="Gearin C.R."/>
            <person name="Giannoukos G."/>
            <person name="Goode T."/>
            <person name="Graham J."/>
            <person name="Grandbois E."/>
            <person name="Grewal S."/>
            <person name="Gyaltsen K."/>
            <person name="Hafez N."/>
            <person name="Hagos B."/>
            <person name="Hall J."/>
            <person name="Henson C."/>
            <person name="Hollinger A."/>
            <person name="Honan T."/>
            <person name="Huard M.D."/>
            <person name="Hughes L."/>
            <person name="Hurhula B."/>
            <person name="Husby M.E."/>
            <person name="Kamat A."/>
            <person name="Kanga B."/>
            <person name="Kashin S."/>
            <person name="Khazanovich D."/>
            <person name="Kisner P."/>
            <person name="Lance K."/>
            <person name="Lara M."/>
            <person name="Lee W."/>
            <person name="Lennon N."/>
            <person name="Letendre F."/>
            <person name="LeVine R."/>
            <person name="Lipovsky A."/>
            <person name="Liu X."/>
            <person name="Liu J."/>
            <person name="Liu S."/>
            <person name="Lokyitsang T."/>
            <person name="Lokyitsang Y."/>
            <person name="Lubonja R."/>
            <person name="Lui A."/>
            <person name="MacDonald P."/>
            <person name="Magnisalis V."/>
            <person name="Maru K."/>
            <person name="Matthews C."/>
            <person name="McCusker W."/>
            <person name="McDonough S."/>
            <person name="Mehta T."/>
            <person name="Meldrim J."/>
            <person name="Meneus L."/>
            <person name="Mihai O."/>
            <person name="Mihalev A."/>
            <person name="Mihova T."/>
            <person name="Mittelman R."/>
            <person name="Mlenga V."/>
            <person name="Montmayeur A."/>
            <person name="Mulrain L."/>
            <person name="Navidi A."/>
            <person name="Naylor J."/>
            <person name="Negash T."/>
            <person name="Nguyen T."/>
            <person name="Nguyen N."/>
            <person name="Nicol R."/>
            <person name="Norbu C."/>
            <person name="Norbu N."/>
            <person name="Novod N."/>
            <person name="O'Neill B."/>
            <person name="Osman S."/>
            <person name="Markiewicz E."/>
            <person name="Oyono O.L."/>
            <person name="Patti C."/>
            <person name="Phunkhang P."/>
            <person name="Pierre F."/>
            <person name="Priest M."/>
            <person name="Raghuraman S."/>
            <person name="Rege F."/>
            <person name="Reyes R."/>
            <person name="Rise C."/>
            <person name="Rogov P."/>
            <person name="Ross K."/>
            <person name="Ryan E."/>
            <person name="Settipalli S."/>
            <person name="Shea T."/>
            <person name="Sherpa N."/>
            <person name="Shi L."/>
            <person name="Shih D."/>
            <person name="Sparrow T."/>
            <person name="Spaulding J."/>
            <person name="Stalker J."/>
            <person name="Stange-Thomann N."/>
            <person name="Stavropoulos S."/>
            <person name="Stone C."/>
            <person name="Strader C."/>
            <person name="Tesfaye S."/>
            <person name="Thomson T."/>
            <person name="Thoulutsang Y."/>
            <person name="Thoulutsang D."/>
            <person name="Topham K."/>
            <person name="Topping I."/>
            <person name="Tsamla T."/>
            <person name="Vassiliev H."/>
            <person name="Vo A."/>
            <person name="Wangchuk T."/>
            <person name="Wangdi T."/>
            <person name="Weiand M."/>
            <person name="Wilkinson J."/>
            <person name="Wilson A."/>
            <person name="Yadav S."/>
            <person name="Young G."/>
            <person name="Yu Q."/>
            <person name="Zembek L."/>
            <person name="Zhong D."/>
            <person name="Zimmer A."/>
            <person name="Zwirko Z."/>
            <person name="Jaffe D.B."/>
            <person name="Alvarez P."/>
            <person name="Brockman W."/>
            <person name="Butler J."/>
            <person name="Chin C."/>
            <person name="Gnerre S."/>
            <person name="Grabherr M."/>
            <person name="Kleber M."/>
            <person name="Mauceli E."/>
            <person name="MacCallum I."/>
        </authorList>
    </citation>
    <scope>NUCLEOTIDE SEQUENCE [LARGE SCALE GENOMIC DNA]</scope>
    <source>
        <strain evidence="10">Tucson 14024-0371.13</strain>
    </source>
</reference>
<dbReference type="InterPro" id="IPR020846">
    <property type="entry name" value="MFS_dom"/>
</dbReference>
<feature type="transmembrane region" description="Helical" evidence="7">
    <location>
        <begin position="147"/>
        <end position="168"/>
    </location>
</feature>
<dbReference type="STRING" id="7217.B3MV39"/>
<gene>
    <name evidence="9" type="primary">Dana\GF21710</name>
    <name evidence="9" type="synonym">dana_GLEANR_562</name>
    <name evidence="9" type="ORF">GF21710</name>
</gene>
<dbReference type="GeneID" id="6504382"/>
<dbReference type="InterPro" id="IPR011701">
    <property type="entry name" value="MFS"/>
</dbReference>
<evidence type="ECO:0000256" key="5">
    <source>
        <dbReference type="ARBA" id="ARBA00022989"/>
    </source>
</evidence>
<evidence type="ECO:0000313" key="10">
    <source>
        <dbReference type="Proteomes" id="UP000007801"/>
    </source>
</evidence>
<sequence>MADRPPQPEWGIKFSKFFIIPQRVILAIMGFLAIVNAYTMRICLSQVITVLVVKKNITNHAEAAVCEPEDGDKATSRPGGDFEWSESLQGLILGSFYIGYVVTHVPGGMLADKFGGKWVLSLGILMTAFFSFLTPICIKLGAAPALITLRVLMGVGEGTTFPALSVLLSAWAPATERGKLGALVMGGCQMGSIAGNLFSGLILDRYDWPWVFYIFGAVAVLWFILFTLLCFSYPHSHPFIKPKEREFLMNEIPQPKEKPPVPWKAILTNVPMWSLIICQIGHDWGFFVMVTDLPKYMANVMRFSIKSNGFYSSLPYVVMWIVALSSGFAADAIIKNGCMSTTNIRKILTGIAAFGPGIFIVAASYAGCNRPLVVGLFTIAMGTMGSYYAGMKLTPLDMSPNYAGTLMAMTNGIAAICGFVAPYVVGVMTPNANMTEWRVVFWLSCGILFATVIVYLIWASGEVQPFDDGTNSNKKKEQPPK</sequence>
<dbReference type="PhylomeDB" id="B3MV39"/>
<feature type="transmembrane region" description="Helical" evidence="7">
    <location>
        <begin position="210"/>
        <end position="233"/>
    </location>
</feature>
<evidence type="ECO:0000256" key="3">
    <source>
        <dbReference type="ARBA" id="ARBA00022692"/>
    </source>
</evidence>
<keyword evidence="4" id="KW-0769">Symport</keyword>
<dbReference type="EMBL" id="CH902624">
    <property type="protein sequence ID" value="EDV33104.1"/>
    <property type="molecule type" value="Genomic_DNA"/>
</dbReference>
<feature type="transmembrane region" description="Helical" evidence="7">
    <location>
        <begin position="180"/>
        <end position="198"/>
    </location>
</feature>